<sequence>MKSFGLISLVFVLLWAIIYALPVTHRRPSSPVGSSSKTNDKEIITNSNNNNSEVRPDCNDSTDPAEYNVHLDQLIQHITTHWKFDHLDSIQTQSYKQIASQVQQHVEIKVTTMSSSSSSQQVVINPADTMDVDILMAQIFGAIQSHTQGKLPLEWDKLGDQLGKPALEAYLRKIVLDQCGSVSNDTSGANIISAQCLVDYSDQLSSQLDRYLGTHLIHIFDTMDQHVLPDLLATTSENLQGILNYFNSVFFNKDDQALLLQVHPWQGSIKDTYINHILPSLNKNNDSSHFFTRYTCLARV</sequence>
<keyword evidence="2" id="KW-0732">Signal</keyword>
<organism evidence="3">
    <name type="scientific">Absidia glauca</name>
    <name type="common">Pin mould</name>
    <dbReference type="NCBI Taxonomy" id="4829"/>
    <lineage>
        <taxon>Eukaryota</taxon>
        <taxon>Fungi</taxon>
        <taxon>Fungi incertae sedis</taxon>
        <taxon>Mucoromycota</taxon>
        <taxon>Mucoromycotina</taxon>
        <taxon>Mucoromycetes</taxon>
        <taxon>Mucorales</taxon>
        <taxon>Cunninghamellaceae</taxon>
        <taxon>Absidia</taxon>
    </lineage>
</organism>
<feature type="chain" id="PRO_5007843712" evidence="2">
    <location>
        <begin position="21"/>
        <end position="300"/>
    </location>
</feature>
<feature type="signal peptide" evidence="2">
    <location>
        <begin position="1"/>
        <end position="20"/>
    </location>
</feature>
<dbReference type="OMA" id="ELMSHNA"/>
<protein>
    <submittedName>
        <fullName evidence="3">Uncharacterized protein</fullName>
    </submittedName>
</protein>
<accession>A0A163KFK0</accession>
<evidence type="ECO:0000313" key="4">
    <source>
        <dbReference type="Proteomes" id="UP000078561"/>
    </source>
</evidence>
<dbReference type="OrthoDB" id="2263825at2759"/>
<name>A0A163KFK0_ABSGL</name>
<dbReference type="AlphaFoldDB" id="A0A163KFK0"/>
<gene>
    <name evidence="3" type="primary">ABSGL_13306.1 scaffold 13659</name>
</gene>
<dbReference type="EMBL" id="LT554760">
    <property type="protein sequence ID" value="SAM07663.1"/>
    <property type="molecule type" value="Genomic_DNA"/>
</dbReference>
<evidence type="ECO:0000313" key="3">
    <source>
        <dbReference type="EMBL" id="SAM07663.1"/>
    </source>
</evidence>
<feature type="region of interest" description="Disordered" evidence="1">
    <location>
        <begin position="26"/>
        <end position="63"/>
    </location>
</feature>
<reference evidence="3" key="1">
    <citation type="submission" date="2016-04" db="EMBL/GenBank/DDBJ databases">
        <authorList>
            <person name="Evans L.H."/>
            <person name="Alamgir A."/>
            <person name="Owens N."/>
            <person name="Weber N.D."/>
            <person name="Virtaneva K."/>
            <person name="Barbian K."/>
            <person name="Babar A."/>
            <person name="Rosenke K."/>
        </authorList>
    </citation>
    <scope>NUCLEOTIDE SEQUENCE [LARGE SCALE GENOMIC DNA]</scope>
    <source>
        <strain evidence="3">CBS 101.48</strain>
    </source>
</reference>
<evidence type="ECO:0000256" key="1">
    <source>
        <dbReference type="SAM" id="MobiDB-lite"/>
    </source>
</evidence>
<keyword evidence="4" id="KW-1185">Reference proteome</keyword>
<proteinExistence type="predicted"/>
<evidence type="ECO:0000256" key="2">
    <source>
        <dbReference type="SAM" id="SignalP"/>
    </source>
</evidence>
<dbReference type="InParanoid" id="A0A163KFK0"/>
<dbReference type="Proteomes" id="UP000078561">
    <property type="component" value="Unassembled WGS sequence"/>
</dbReference>
<dbReference type="STRING" id="4829.A0A163KFK0"/>